<dbReference type="Proteomes" id="UP000321797">
    <property type="component" value="Unassembled WGS sequence"/>
</dbReference>
<feature type="transmembrane region" description="Helical" evidence="10">
    <location>
        <begin position="298"/>
        <end position="317"/>
    </location>
</feature>
<feature type="domain" description="MrpA C-terminal/MbhD" evidence="14">
    <location>
        <begin position="609"/>
        <end position="673"/>
    </location>
</feature>
<feature type="transmembrane region" description="Helical" evidence="10">
    <location>
        <begin position="73"/>
        <end position="93"/>
    </location>
</feature>
<dbReference type="InterPro" id="IPR001516">
    <property type="entry name" value="Proton_antipo_N"/>
</dbReference>
<evidence type="ECO:0000256" key="7">
    <source>
        <dbReference type="ARBA" id="ARBA00023065"/>
    </source>
</evidence>
<dbReference type="GO" id="GO:0005886">
    <property type="term" value="C:plasma membrane"/>
    <property type="evidence" value="ECO:0007669"/>
    <property type="project" value="UniProtKB-SubCell"/>
</dbReference>
<feature type="domain" description="NADH-Ubiquinone oxidoreductase (complex I) chain 5 N-terminal" evidence="12">
    <location>
        <begin position="62"/>
        <end position="97"/>
    </location>
</feature>
<accession>A0A0F5MTQ8</accession>
<reference evidence="19" key="1">
    <citation type="submission" date="2015-04" db="EMBL/GenBank/DDBJ databases">
        <title>Genome sequence of Mycobacterium arupense GUC1.</title>
        <authorList>
            <person name="Greninger A.L."/>
            <person name="Cunningham G."/>
            <person name="Chiu C.Y."/>
            <person name="Miller S."/>
        </authorList>
    </citation>
    <scope>NUCLEOTIDE SEQUENCE [LARGE SCALE GENOMIC DNA]</scope>
    <source>
        <strain evidence="19">GUC1</strain>
    </source>
</reference>
<keyword evidence="8 10" id="KW-0472">Membrane</keyword>
<reference evidence="16" key="2">
    <citation type="submission" date="2015-04" db="EMBL/GenBank/DDBJ databases">
        <title>Genome sequence of Mycobacterium arupense strain GUC1.</title>
        <authorList>
            <person name="Greninger A.L."/>
            <person name="Cunningham G."/>
            <person name="Chiu C.Y."/>
            <person name="Miller S."/>
        </authorList>
    </citation>
    <scope>NUCLEOTIDE SEQUENCE</scope>
    <source>
        <strain evidence="16">GUC1</strain>
    </source>
</reference>
<dbReference type="OrthoDB" id="9811798at2"/>
<dbReference type="Pfam" id="PF00662">
    <property type="entry name" value="Proton_antipo_N"/>
    <property type="match status" value="1"/>
</dbReference>
<dbReference type="Proteomes" id="UP000192327">
    <property type="component" value="Unassembled WGS sequence"/>
</dbReference>
<keyword evidence="3" id="KW-0050">Antiport</keyword>
<dbReference type="InterPro" id="IPR025383">
    <property type="entry name" value="MrpA_C/MbhD"/>
</dbReference>
<evidence type="ECO:0000259" key="14">
    <source>
        <dbReference type="Pfam" id="PF13244"/>
    </source>
</evidence>
<evidence type="ECO:0000259" key="13">
    <source>
        <dbReference type="Pfam" id="PF04039"/>
    </source>
</evidence>
<evidence type="ECO:0000256" key="5">
    <source>
        <dbReference type="ARBA" id="ARBA00022692"/>
    </source>
</evidence>
<keyword evidence="5 9" id="KW-0812">Transmembrane</keyword>
<feature type="transmembrane region" description="Helical" evidence="10">
    <location>
        <begin position="745"/>
        <end position="764"/>
    </location>
</feature>
<dbReference type="Pfam" id="PF00361">
    <property type="entry name" value="Proton_antipo_M"/>
    <property type="match status" value="1"/>
</dbReference>
<dbReference type="NCBIfam" id="NF009284">
    <property type="entry name" value="PRK12644.1"/>
    <property type="match status" value="1"/>
</dbReference>
<dbReference type="GO" id="GO:0006811">
    <property type="term" value="P:monoatomic ion transport"/>
    <property type="evidence" value="ECO:0007669"/>
    <property type="project" value="UniProtKB-KW"/>
</dbReference>
<keyword evidence="7" id="KW-0406">Ion transport</keyword>
<evidence type="ECO:0000256" key="9">
    <source>
        <dbReference type="RuleBase" id="RU000320"/>
    </source>
</evidence>
<reference evidence="17 20" key="3">
    <citation type="submission" date="2016-12" db="EMBL/GenBank/DDBJ databases">
        <title>The new phylogeny of genus Mycobacterium.</title>
        <authorList>
            <person name="Tortoli E."/>
            <person name="Trovato A."/>
            <person name="Cirillo D.M."/>
        </authorList>
    </citation>
    <scope>NUCLEOTIDE SEQUENCE [LARGE SCALE GENOMIC DNA]</scope>
    <source>
        <strain evidence="17 20">DSM 44942</strain>
    </source>
</reference>
<feature type="transmembrane region" description="Helical" evidence="10">
    <location>
        <begin position="882"/>
        <end position="902"/>
    </location>
</feature>
<feature type="transmembrane region" description="Helical" evidence="10">
    <location>
        <begin position="411"/>
        <end position="435"/>
    </location>
</feature>
<evidence type="ECO:0000313" key="20">
    <source>
        <dbReference type="Proteomes" id="UP000192327"/>
    </source>
</evidence>
<sequence length="968" mass="100538">MLAILLAHIVGTAAAPALVRRFGRLAFYPLGAIPLVSLGWVLANWPSGPADELRTTVPWVPGLSMDIALRFDSLSAIMCVLALGIGALVLFYCSAYFRPVGVHTDTDPRLPSFAAKMVGFAGAMFGLMVADNMLVLYVFWEMTTVLSFLLIGHYAERAANRRAATQALLVTTAGGLAMLVGIIALGTASGTYLLSEIVVHPPSGTTVTVGVLLILVGALSKSAIVPLHFWLPGAMAAPTPVSAYLHAAAMVKAGIYLVARLAPGFADSPGWRPTLVILGLSTALLAGWRAIHEYDLKLLLAYSTVSQLGLMIVLVGAGTGDLMLAGLTAMCAHAAAKATLFMVVGIIDHATGTRDLRELAGLGRRCPGLFVIAAAAAASMAGVPPFVGFIAKETIFGAEARTPVLGSGGPYVLAAGVVASLFTVIYSVRFVWGGFASKGRSAPSPRVAGLHRPELTFLAPPAVLASASLLLGLSALTLDTALRSYADTMPGGTTYHLALWHGVGLPVLLSALVLVVGSIVFAARGPLGLTRLRRLPLGGADRIYDDVLRLLDVAAVRLTGITQRGSLPLNQGMIFATLVVLPLTALALGARNHVELALWDTPLQLTVAVLVLAGGIGATMARNRLSTVLMVGVTGYGCAAAFAFHGAPDLALTQLLVETVTLVIFVLVLRTLPAEAERPTMALNRLPRILLSLAAGATVAILAAFAMAARTHDGVSEALPEAAYVRGHGANTVNVLLVDIRAWDTLGEISVLLVAATGVASMVFRNRRFGRAPRVADAGAAPGGPGLDMRATPYSPAVGSTTWLRGSAYHDPNQRSLVLEVATRIIFPLIMVVSVYFLFAGHNYPGGGFAGGLAAGLGLALRYLAGGRYELGETLPVDSSKILGVGLALAGGTALGSLFLGAPVLSSGVLSFTLPVLGHVKVMTSLFFDLGVYLVVVGMVLDVLRSLGVRLDQELESQPPARPLAGVS</sequence>
<feature type="transmembrane region" description="Helical" evidence="10">
    <location>
        <begin position="817"/>
        <end position="838"/>
    </location>
</feature>
<evidence type="ECO:0000259" key="12">
    <source>
        <dbReference type="Pfam" id="PF00662"/>
    </source>
</evidence>
<dbReference type="Proteomes" id="UP000034416">
    <property type="component" value="Unassembled WGS sequence"/>
</dbReference>
<feature type="transmembrane region" description="Helical" evidence="10">
    <location>
        <begin position="602"/>
        <end position="621"/>
    </location>
</feature>
<dbReference type="Pfam" id="PF13244">
    <property type="entry name" value="MbhD"/>
    <property type="match status" value="1"/>
</dbReference>
<keyword evidence="4" id="KW-1003">Cell membrane</keyword>
<protein>
    <submittedName>
        <fullName evidence="16">Monovalent cation/H+ antiporter subunit A</fullName>
    </submittedName>
    <submittedName>
        <fullName evidence="17">Na+/H+ antiporter subunit A</fullName>
    </submittedName>
</protein>
<feature type="transmembrane region" description="Helical" evidence="10">
    <location>
        <begin position="136"/>
        <end position="155"/>
    </location>
</feature>
<dbReference type="InterPro" id="IPR046806">
    <property type="entry name" value="MrpA_C/MbhE"/>
</dbReference>
<feature type="transmembrane region" description="Helical" evidence="10">
    <location>
        <begin position="689"/>
        <end position="709"/>
    </location>
</feature>
<feature type="transmembrane region" description="Helical" evidence="10">
    <location>
        <begin position="113"/>
        <end position="130"/>
    </location>
</feature>
<dbReference type="PANTHER" id="PTHR43373:SF1">
    <property type="entry name" value="NA(+)_H(+) ANTIPORTER SUBUNIT A"/>
    <property type="match status" value="1"/>
</dbReference>
<dbReference type="AlphaFoldDB" id="A0A0F5MTQ8"/>
<dbReference type="InterPro" id="IPR050616">
    <property type="entry name" value="CPA3_Na-H_Antiporter_A"/>
</dbReference>
<feature type="transmembrane region" description="Helical" evidence="10">
    <location>
        <begin position="207"/>
        <end position="231"/>
    </location>
</feature>
<gene>
    <name evidence="17" type="ORF">BST15_18945</name>
    <name evidence="18" type="ORF">E6Q54_10670</name>
    <name evidence="16" type="ORF">WR43_15880</name>
</gene>
<feature type="transmembrane region" description="Helical" evidence="10">
    <location>
        <begin position="922"/>
        <end position="944"/>
    </location>
</feature>
<feature type="transmembrane region" description="Helical" evidence="10">
    <location>
        <begin position="368"/>
        <end position="391"/>
    </location>
</feature>
<evidence type="ECO:0000256" key="8">
    <source>
        <dbReference type="ARBA" id="ARBA00023136"/>
    </source>
</evidence>
<feature type="transmembrane region" description="Helical" evidence="10">
    <location>
        <begin position="844"/>
        <end position="861"/>
    </location>
</feature>
<dbReference type="GO" id="GO:0015297">
    <property type="term" value="F:antiporter activity"/>
    <property type="evidence" value="ECO:0007669"/>
    <property type="project" value="UniProtKB-KW"/>
</dbReference>
<evidence type="ECO:0000313" key="21">
    <source>
        <dbReference type="Proteomes" id="UP000321797"/>
    </source>
</evidence>
<evidence type="ECO:0000313" key="17">
    <source>
        <dbReference type="EMBL" id="OQZ92498.1"/>
    </source>
</evidence>
<name>A0A0F5MTQ8_9MYCO</name>
<dbReference type="PRINTS" id="PR01434">
    <property type="entry name" value="NADHDHGNASE5"/>
</dbReference>
<feature type="transmembrane region" description="Helical" evidence="10">
    <location>
        <begin position="628"/>
        <end position="645"/>
    </location>
</feature>
<feature type="domain" description="MrpA C-terminal/MbhE" evidence="15">
    <location>
        <begin position="685"/>
        <end position="767"/>
    </location>
</feature>
<feature type="transmembrane region" description="Helical" evidence="10">
    <location>
        <begin position="572"/>
        <end position="590"/>
    </location>
</feature>
<feature type="transmembrane region" description="Helical" evidence="10">
    <location>
        <begin position="274"/>
        <end position="291"/>
    </location>
</feature>
<feature type="transmembrane region" description="Helical" evidence="10">
    <location>
        <begin position="323"/>
        <end position="347"/>
    </location>
</feature>
<evidence type="ECO:0000313" key="16">
    <source>
        <dbReference type="EMBL" id="KKB98160.1"/>
    </source>
</evidence>
<comment type="subcellular location">
    <subcellularLocation>
        <location evidence="1">Cell membrane</location>
        <topology evidence="1">Multi-pass membrane protein</topology>
    </subcellularLocation>
    <subcellularLocation>
        <location evidence="9">Membrane</location>
        <topology evidence="9">Multi-pass membrane protein</topology>
    </subcellularLocation>
</comment>
<feature type="domain" description="NADH:quinone oxidoreductase/Mrp antiporter transmembrane" evidence="11">
    <location>
        <begin position="130"/>
        <end position="399"/>
    </location>
</feature>
<dbReference type="STRING" id="342002.BST15_18945"/>
<keyword evidence="2" id="KW-0813">Transport</keyword>
<comment type="caution">
    <text evidence="16">The sequence shown here is derived from an EMBL/GenBank/DDBJ whole genome shotgun (WGS) entry which is preliminary data.</text>
</comment>
<evidence type="ECO:0000256" key="4">
    <source>
        <dbReference type="ARBA" id="ARBA00022475"/>
    </source>
</evidence>
<dbReference type="EMBL" id="SSGD01000053">
    <property type="protein sequence ID" value="TXI56438.1"/>
    <property type="molecule type" value="Genomic_DNA"/>
</dbReference>
<feature type="transmembrane region" description="Helical" evidence="10">
    <location>
        <begin position="167"/>
        <end position="187"/>
    </location>
</feature>
<keyword evidence="6 10" id="KW-1133">Transmembrane helix</keyword>
<evidence type="ECO:0000313" key="18">
    <source>
        <dbReference type="EMBL" id="TXI56438.1"/>
    </source>
</evidence>
<evidence type="ECO:0000256" key="10">
    <source>
        <dbReference type="SAM" id="Phobius"/>
    </source>
</evidence>
<keyword evidence="20" id="KW-1185">Reference proteome</keyword>
<dbReference type="Pfam" id="PF20501">
    <property type="entry name" value="MbhE"/>
    <property type="match status" value="1"/>
</dbReference>
<dbReference type="PANTHER" id="PTHR43373">
    <property type="entry name" value="NA(+)/H(+) ANTIPORTER SUBUNIT"/>
    <property type="match status" value="1"/>
</dbReference>
<evidence type="ECO:0000256" key="3">
    <source>
        <dbReference type="ARBA" id="ARBA00022449"/>
    </source>
</evidence>
<proteinExistence type="predicted"/>
<dbReference type="InterPro" id="IPR007182">
    <property type="entry name" value="MnhB"/>
</dbReference>
<evidence type="ECO:0000259" key="11">
    <source>
        <dbReference type="Pfam" id="PF00361"/>
    </source>
</evidence>
<feature type="transmembrane region" description="Helical" evidence="10">
    <location>
        <begin position="455"/>
        <end position="478"/>
    </location>
</feature>
<feature type="transmembrane region" description="Helical" evidence="10">
    <location>
        <begin position="498"/>
        <end position="523"/>
    </location>
</feature>
<feature type="domain" description="Na+/H+ antiporter MnhB subunit-related protein" evidence="13">
    <location>
        <begin position="818"/>
        <end position="941"/>
    </location>
</feature>
<evidence type="ECO:0000259" key="15">
    <source>
        <dbReference type="Pfam" id="PF20501"/>
    </source>
</evidence>
<dbReference type="Pfam" id="PF04039">
    <property type="entry name" value="MnhB"/>
    <property type="match status" value="1"/>
</dbReference>
<reference evidence="18 21" key="4">
    <citation type="submission" date="2018-09" db="EMBL/GenBank/DDBJ databases">
        <title>Metagenome Assembled Genomes from an Advanced Water Purification Facility.</title>
        <authorList>
            <person name="Stamps B.W."/>
            <person name="Spear J.R."/>
        </authorList>
    </citation>
    <scope>NUCLEOTIDE SEQUENCE [LARGE SCALE GENOMIC DNA]</scope>
    <source>
        <strain evidence="18">Bin_29_2</strain>
    </source>
</reference>
<feature type="transmembrane region" description="Helical" evidence="10">
    <location>
        <begin position="651"/>
        <end position="669"/>
    </location>
</feature>
<dbReference type="InterPro" id="IPR001750">
    <property type="entry name" value="ND/Mrp_TM"/>
</dbReference>
<evidence type="ECO:0000256" key="1">
    <source>
        <dbReference type="ARBA" id="ARBA00004651"/>
    </source>
</evidence>
<dbReference type="RefSeq" id="WP_046190567.1">
    <property type="nucleotide sequence ID" value="NZ_JACKUJ010000042.1"/>
</dbReference>
<evidence type="ECO:0000256" key="6">
    <source>
        <dbReference type="ARBA" id="ARBA00022989"/>
    </source>
</evidence>
<evidence type="ECO:0000313" key="19">
    <source>
        <dbReference type="Proteomes" id="UP000034416"/>
    </source>
</evidence>
<dbReference type="PATRIC" id="fig|342002.3.peg.3039"/>
<dbReference type="EMBL" id="LASW01000084">
    <property type="protein sequence ID" value="KKB98160.1"/>
    <property type="molecule type" value="Genomic_DNA"/>
</dbReference>
<dbReference type="EMBL" id="MVHH01000062">
    <property type="protein sequence ID" value="OQZ92498.1"/>
    <property type="molecule type" value="Genomic_DNA"/>
</dbReference>
<evidence type="ECO:0000256" key="2">
    <source>
        <dbReference type="ARBA" id="ARBA00022448"/>
    </source>
</evidence>
<organism evidence="16 19">
    <name type="scientific">Mycolicibacter arupensis</name>
    <dbReference type="NCBI Taxonomy" id="342002"/>
    <lineage>
        <taxon>Bacteria</taxon>
        <taxon>Bacillati</taxon>
        <taxon>Actinomycetota</taxon>
        <taxon>Actinomycetes</taxon>
        <taxon>Mycobacteriales</taxon>
        <taxon>Mycobacteriaceae</taxon>
        <taxon>Mycolicibacter</taxon>
    </lineage>
</organism>